<dbReference type="Proteomes" id="UP000030661">
    <property type="component" value="Unassembled WGS sequence"/>
</dbReference>
<sequence>MITTYNRQQIEQFLVQEQTVLQECVNLLHRKIPLSDWPDNVRAAFLLALQAGEGREAYKAFSTARHLRLHRRFPDQYLPGKPTPLQRRCAERLRANLSKLVKLGAGSYLET</sequence>
<organism evidence="1">
    <name type="scientific">Vecturithrix granuli</name>
    <dbReference type="NCBI Taxonomy" id="1499967"/>
    <lineage>
        <taxon>Bacteria</taxon>
        <taxon>Candidatus Moduliflexota</taxon>
        <taxon>Candidatus Vecturitrichia</taxon>
        <taxon>Candidatus Vecturitrichales</taxon>
        <taxon>Candidatus Vecturitrichaceae</taxon>
        <taxon>Candidatus Vecturithrix</taxon>
    </lineage>
</organism>
<keyword evidence="2" id="KW-1185">Reference proteome</keyword>
<dbReference type="EMBL" id="DF820479">
    <property type="protein sequence ID" value="GAK61468.1"/>
    <property type="molecule type" value="Genomic_DNA"/>
</dbReference>
<dbReference type="STRING" id="1499967.U27_01369"/>
<dbReference type="AlphaFoldDB" id="A0A081CA63"/>
<accession>A0A081CA63</accession>
<gene>
    <name evidence="1" type="ORF">U27_01369</name>
</gene>
<dbReference type="HOGENOM" id="CLU_2153363_0_0_0"/>
<evidence type="ECO:0000313" key="1">
    <source>
        <dbReference type="EMBL" id="GAK61468.1"/>
    </source>
</evidence>
<evidence type="ECO:0000313" key="2">
    <source>
        <dbReference type="Proteomes" id="UP000030661"/>
    </source>
</evidence>
<proteinExistence type="predicted"/>
<protein>
    <submittedName>
        <fullName evidence="1">Uncharacterized protein</fullName>
    </submittedName>
</protein>
<reference evidence="1" key="1">
    <citation type="journal article" date="2015" name="PeerJ">
        <title>First genomic representation of candidate bacterial phylum KSB3 points to enhanced environmental sensing as a trigger of wastewater bulking.</title>
        <authorList>
            <person name="Sekiguchi Y."/>
            <person name="Ohashi A."/>
            <person name="Parks D.H."/>
            <person name="Yamauchi T."/>
            <person name="Tyson G.W."/>
            <person name="Hugenholtz P."/>
        </authorList>
    </citation>
    <scope>NUCLEOTIDE SEQUENCE [LARGE SCALE GENOMIC DNA]</scope>
</reference>
<name>A0A081CA63_VECG1</name>